<dbReference type="AlphaFoldDB" id="A0A645HQF6"/>
<evidence type="ECO:0008006" key="2">
    <source>
        <dbReference type="Google" id="ProtNLM"/>
    </source>
</evidence>
<sequence length="81" mass="8749">MAAGKNTDKFYLGGMDATEQALQLIKEGTIYRTTIDINPKGTGKILIDTAIDVIENGPKTEPIAISLNPVTIDNVAQFIQE</sequence>
<dbReference type="SUPFAM" id="SSF53822">
    <property type="entry name" value="Periplasmic binding protein-like I"/>
    <property type="match status" value="1"/>
</dbReference>
<comment type="caution">
    <text evidence="1">The sequence shown here is derived from an EMBL/GenBank/DDBJ whole genome shotgun (WGS) entry which is preliminary data.</text>
</comment>
<evidence type="ECO:0000313" key="1">
    <source>
        <dbReference type="EMBL" id="MPN40786.1"/>
    </source>
</evidence>
<reference evidence="1" key="1">
    <citation type="submission" date="2019-08" db="EMBL/GenBank/DDBJ databases">
        <authorList>
            <person name="Kucharzyk K."/>
            <person name="Murdoch R.W."/>
            <person name="Higgins S."/>
            <person name="Loffler F."/>
        </authorList>
    </citation>
    <scope>NUCLEOTIDE SEQUENCE</scope>
</reference>
<dbReference type="EMBL" id="VSSQ01097412">
    <property type="protein sequence ID" value="MPN40786.1"/>
    <property type="molecule type" value="Genomic_DNA"/>
</dbReference>
<organism evidence="1">
    <name type="scientific">bioreactor metagenome</name>
    <dbReference type="NCBI Taxonomy" id="1076179"/>
    <lineage>
        <taxon>unclassified sequences</taxon>
        <taxon>metagenomes</taxon>
        <taxon>ecological metagenomes</taxon>
    </lineage>
</organism>
<name>A0A645HQF6_9ZZZZ</name>
<proteinExistence type="predicted"/>
<protein>
    <recommendedName>
        <fullName evidence="2">Periplasmic binding protein domain-containing protein</fullName>
    </recommendedName>
</protein>
<dbReference type="InterPro" id="IPR028082">
    <property type="entry name" value="Peripla_BP_I"/>
</dbReference>
<accession>A0A645HQF6</accession>
<dbReference type="Gene3D" id="3.40.50.2300">
    <property type="match status" value="1"/>
</dbReference>
<gene>
    <name evidence="1" type="ORF">SDC9_188325</name>
</gene>